<dbReference type="Proteomes" id="UP000282322">
    <property type="component" value="Unassembled WGS sequence"/>
</dbReference>
<protein>
    <submittedName>
        <fullName evidence="2">Uncharacterized protein</fullName>
    </submittedName>
</protein>
<evidence type="ECO:0000256" key="1">
    <source>
        <dbReference type="SAM" id="MobiDB-lite"/>
    </source>
</evidence>
<name>A0A3P3RCQ8_9EURY</name>
<gene>
    <name evidence="2" type="ORF">EIK79_09395</name>
</gene>
<dbReference type="RefSeq" id="WP_124954862.1">
    <property type="nucleotide sequence ID" value="NZ_RRCH01000021.1"/>
</dbReference>
<organism evidence="2 3">
    <name type="scientific">Halocatena pleomorpha</name>
    <dbReference type="NCBI Taxonomy" id="1785090"/>
    <lineage>
        <taxon>Archaea</taxon>
        <taxon>Methanobacteriati</taxon>
        <taxon>Methanobacteriota</taxon>
        <taxon>Stenosarchaea group</taxon>
        <taxon>Halobacteria</taxon>
        <taxon>Halobacteriales</taxon>
        <taxon>Natronomonadaceae</taxon>
        <taxon>Halocatena</taxon>
    </lineage>
</organism>
<accession>A0A3P3RCQ8</accession>
<proteinExistence type="predicted"/>
<evidence type="ECO:0000313" key="2">
    <source>
        <dbReference type="EMBL" id="RRJ30490.1"/>
    </source>
</evidence>
<keyword evidence="3" id="KW-1185">Reference proteome</keyword>
<evidence type="ECO:0000313" key="3">
    <source>
        <dbReference type="Proteomes" id="UP000282322"/>
    </source>
</evidence>
<dbReference type="AlphaFoldDB" id="A0A3P3RCQ8"/>
<feature type="compositionally biased region" description="Basic and acidic residues" evidence="1">
    <location>
        <begin position="1"/>
        <end position="12"/>
    </location>
</feature>
<reference evidence="2 3" key="1">
    <citation type="submission" date="2018-11" db="EMBL/GenBank/DDBJ databases">
        <title>Taxonoimc description of Halomarina strain SPP-AMP-1.</title>
        <authorList>
            <person name="Pal Y."/>
            <person name="Srinivasana K."/>
            <person name="Verma A."/>
            <person name="Kumar P."/>
        </authorList>
    </citation>
    <scope>NUCLEOTIDE SEQUENCE [LARGE SCALE GENOMIC DNA]</scope>
    <source>
        <strain evidence="2 3">SPP-AMP-1</strain>
    </source>
</reference>
<comment type="caution">
    <text evidence="2">The sequence shown here is derived from an EMBL/GenBank/DDBJ whole genome shotgun (WGS) entry which is preliminary data.</text>
</comment>
<dbReference type="EMBL" id="RRCH01000021">
    <property type="protein sequence ID" value="RRJ30490.1"/>
    <property type="molecule type" value="Genomic_DNA"/>
</dbReference>
<sequence length="153" mass="17323">MQTTEADGHDSSEQETGQDQSDTYEWWWDDRLMTFLQTADDIAETCLNQVFGSEVQDHVHVDNLADIEETEAYHDTLTPNRFIESDGGTYDLNWEIETTDGIVTDVYLTCHAEYVDESREVSTEVDVAIVASSDASETECVTEPHIIHRPNST</sequence>
<feature type="region of interest" description="Disordered" evidence="1">
    <location>
        <begin position="1"/>
        <end position="21"/>
    </location>
</feature>